<accession>A0A9W5PJ52</accession>
<reference evidence="1 2" key="1">
    <citation type="submission" date="2012-12" db="EMBL/GenBank/DDBJ databases">
        <title>The Genome Sequence of Bacillus cereus VD133.</title>
        <authorList>
            <consortium name="The Broad Institute Genome Sequencing Platform"/>
            <consortium name="The Broad Institute Genome Sequencing Center for Infectious Disease"/>
            <person name="Feldgarden M."/>
            <person name="Van der Auwera G.A."/>
            <person name="Mahillon J."/>
            <person name="Duprez V."/>
            <person name="Timmery S."/>
            <person name="Mattelet C."/>
            <person name="Dierick K."/>
            <person name="Sun M."/>
            <person name="Yu Z."/>
            <person name="Zhu L."/>
            <person name="Hu X."/>
            <person name="Shank E.B."/>
            <person name="Swiecicka I."/>
            <person name="Hansen B.M."/>
            <person name="Andrup L."/>
            <person name="Walker B."/>
            <person name="Young S.K."/>
            <person name="Zeng Q."/>
            <person name="Gargeya S."/>
            <person name="Fitzgerald M."/>
            <person name="Haas B."/>
            <person name="Abouelleil A."/>
            <person name="Alvarado L."/>
            <person name="Arachchi H.M."/>
            <person name="Berlin A.M."/>
            <person name="Chapman S.B."/>
            <person name="Dewar J."/>
            <person name="Goldberg J."/>
            <person name="Griggs A."/>
            <person name="Gujja S."/>
            <person name="Hansen M."/>
            <person name="Howarth C."/>
            <person name="Imamovic A."/>
            <person name="Larimer J."/>
            <person name="McCowan C."/>
            <person name="Murphy C."/>
            <person name="Neiman D."/>
            <person name="Pearson M."/>
            <person name="Priest M."/>
            <person name="Roberts A."/>
            <person name="Saif S."/>
            <person name="Shea T."/>
            <person name="Sisk P."/>
            <person name="Sykes S."/>
            <person name="Wortman J."/>
            <person name="Nusbaum C."/>
            <person name="Birren B."/>
        </authorList>
    </citation>
    <scope>NUCLEOTIDE SEQUENCE [LARGE SCALE GENOMIC DNA]</scope>
    <source>
        <strain evidence="1 2">VD133</strain>
    </source>
</reference>
<sequence length="133" mass="14573">MKKPHILNPQIYSNDAKTSCASCSPNVIPNTCCPCANDPYTCIDIIAGFQICYLLDIVNITAGIQVRFAGITLATLEVSLDRPISYHVNVGLYALDLDVTLVRLPEKVCLHAKGDVKVFGGTIFDFDFDIICF</sequence>
<comment type="caution">
    <text evidence="1">The sequence shown here is derived from an EMBL/GenBank/DDBJ whole genome shotgun (WGS) entry which is preliminary data.</text>
</comment>
<evidence type="ECO:0000313" key="2">
    <source>
        <dbReference type="Proteomes" id="UP000014018"/>
    </source>
</evidence>
<proteinExistence type="predicted"/>
<name>A0A9W5PJ52_BACCE</name>
<dbReference type="RefSeq" id="WP_016111089.1">
    <property type="nucleotide sequence ID" value="NZ_KB976187.1"/>
</dbReference>
<gene>
    <name evidence="1" type="ORF">IIU_07069</name>
</gene>
<organism evidence="1 2">
    <name type="scientific">Bacillus cereus VD133</name>
    <dbReference type="NCBI Taxonomy" id="1053233"/>
    <lineage>
        <taxon>Bacteria</taxon>
        <taxon>Bacillati</taxon>
        <taxon>Bacillota</taxon>
        <taxon>Bacilli</taxon>
        <taxon>Bacillales</taxon>
        <taxon>Bacillaceae</taxon>
        <taxon>Bacillus</taxon>
        <taxon>Bacillus cereus group</taxon>
    </lineage>
</organism>
<dbReference type="Proteomes" id="UP000014018">
    <property type="component" value="Unassembled WGS sequence"/>
</dbReference>
<evidence type="ECO:0000313" key="1">
    <source>
        <dbReference type="EMBL" id="EOO23226.1"/>
    </source>
</evidence>
<dbReference type="AlphaFoldDB" id="A0A9W5PJ52"/>
<protein>
    <submittedName>
        <fullName evidence="1">Uncharacterized protein</fullName>
    </submittedName>
</protein>
<dbReference type="EMBL" id="AHFB01000199">
    <property type="protein sequence ID" value="EOO23226.1"/>
    <property type="molecule type" value="Genomic_DNA"/>
</dbReference>